<gene>
    <name evidence="1" type="ORF">BP6252_08898</name>
</gene>
<keyword evidence="2" id="KW-1185">Reference proteome</keyword>
<dbReference type="EMBL" id="PDLM01000009">
    <property type="protein sequence ID" value="RDW69878.1"/>
    <property type="molecule type" value="Genomic_DNA"/>
</dbReference>
<comment type="caution">
    <text evidence="1">The sequence shown here is derived from an EMBL/GenBank/DDBJ whole genome shotgun (WGS) entry which is preliminary data.</text>
</comment>
<proteinExistence type="predicted"/>
<evidence type="ECO:0000313" key="1">
    <source>
        <dbReference type="EMBL" id="RDW69878.1"/>
    </source>
</evidence>
<name>A0A3D8R7H5_9HELO</name>
<dbReference type="AlphaFoldDB" id="A0A3D8R7H5"/>
<organism evidence="1 2">
    <name type="scientific">Coleophoma cylindrospora</name>
    <dbReference type="NCBI Taxonomy" id="1849047"/>
    <lineage>
        <taxon>Eukaryota</taxon>
        <taxon>Fungi</taxon>
        <taxon>Dikarya</taxon>
        <taxon>Ascomycota</taxon>
        <taxon>Pezizomycotina</taxon>
        <taxon>Leotiomycetes</taxon>
        <taxon>Helotiales</taxon>
        <taxon>Dermateaceae</taxon>
        <taxon>Coleophoma</taxon>
    </lineage>
</organism>
<accession>A0A3D8R7H5</accession>
<evidence type="ECO:0000313" key="2">
    <source>
        <dbReference type="Proteomes" id="UP000256645"/>
    </source>
</evidence>
<sequence length="105" mass="12156">MPRSALSGRPGILRISVRREGRGVLGGWYILWTEHRRTGITMLPSPDPAQRKSRFTTILFGRHDPPRQSRPKASRVALSLAWWWQMDDGMADSRRVAWSRWDGPF</sequence>
<reference evidence="1 2" key="1">
    <citation type="journal article" date="2018" name="IMA Fungus">
        <title>IMA Genome-F 9: Draft genome sequence of Annulohypoxylon stygium, Aspergillus mulundensis, Berkeleyomyces basicola (syn. Thielaviopsis basicola), Ceratocystis smalleyi, two Cercospora beticola strains, Coleophoma cylindrospora, Fusarium fracticaudum, Phialophora cf. hyalina, and Morchella septimelata.</title>
        <authorList>
            <person name="Wingfield B.D."/>
            <person name="Bills G.F."/>
            <person name="Dong Y."/>
            <person name="Huang W."/>
            <person name="Nel W.J."/>
            <person name="Swalarsk-Parry B.S."/>
            <person name="Vaghefi N."/>
            <person name="Wilken P.M."/>
            <person name="An Z."/>
            <person name="de Beer Z.W."/>
            <person name="De Vos L."/>
            <person name="Chen L."/>
            <person name="Duong T.A."/>
            <person name="Gao Y."/>
            <person name="Hammerbacher A."/>
            <person name="Kikkert J.R."/>
            <person name="Li Y."/>
            <person name="Li H."/>
            <person name="Li K."/>
            <person name="Li Q."/>
            <person name="Liu X."/>
            <person name="Ma X."/>
            <person name="Naidoo K."/>
            <person name="Pethybridge S.J."/>
            <person name="Sun J."/>
            <person name="Steenkamp E.T."/>
            <person name="van der Nest M.A."/>
            <person name="van Wyk S."/>
            <person name="Wingfield M.J."/>
            <person name="Xiong C."/>
            <person name="Yue Q."/>
            <person name="Zhang X."/>
        </authorList>
    </citation>
    <scope>NUCLEOTIDE SEQUENCE [LARGE SCALE GENOMIC DNA]</scope>
    <source>
        <strain evidence="1 2">BP6252</strain>
    </source>
</reference>
<protein>
    <submittedName>
        <fullName evidence="1">Uncharacterized protein</fullName>
    </submittedName>
</protein>
<dbReference type="Proteomes" id="UP000256645">
    <property type="component" value="Unassembled WGS sequence"/>
</dbReference>